<gene>
    <name evidence="2" type="ORF">JP39_09750</name>
</gene>
<evidence type="ECO:0000313" key="3">
    <source>
        <dbReference type="Proteomes" id="UP000061546"/>
    </source>
</evidence>
<dbReference type="RefSeq" id="WP_041498905.1">
    <property type="nucleotide sequence ID" value="NZ_BJDV01000005.1"/>
</dbReference>
<organism evidence="2 3">
    <name type="scientific">Companilactobacillus heilongjiangensis</name>
    <dbReference type="NCBI Taxonomy" id="1074467"/>
    <lineage>
        <taxon>Bacteria</taxon>
        <taxon>Bacillati</taxon>
        <taxon>Bacillota</taxon>
        <taxon>Bacilli</taxon>
        <taxon>Lactobacillales</taxon>
        <taxon>Lactobacillaceae</taxon>
        <taxon>Companilactobacillus</taxon>
    </lineage>
</organism>
<feature type="signal peptide" evidence="1">
    <location>
        <begin position="1"/>
        <end position="29"/>
    </location>
</feature>
<evidence type="ECO:0008006" key="4">
    <source>
        <dbReference type="Google" id="ProtNLM"/>
    </source>
</evidence>
<dbReference type="AlphaFoldDB" id="A0A0K2LEK7"/>
<keyword evidence="1" id="KW-0732">Signal</keyword>
<evidence type="ECO:0000256" key="1">
    <source>
        <dbReference type="SAM" id="SignalP"/>
    </source>
</evidence>
<sequence>MKKSIKYAGIAAATLLAVAPVAAPVVSQAAGTDTTVNTPASEFTNAKNKFAGQFTDKDAVSANVYAKLKLGQNAAVKTSEFNNANAAVIGSPLSNNDGKNYLGTLDRKNVTAYMTATDAKGNVYDGTTNHTSANLNAAINADDSMLPVTFTVYAKDTDINGNGTTFKQVAQFKLNKSDEGTELKTINAKFTTPISVAKNSKTALTQLVSSTNVALTDQDGEAVSTTGTTIGKGFYRTYKAAMDAAASTDVHADGTLGTDITGGEFKTAGTYYQLVNFTAGSDTKLAKFITNYEGDPSSYTVLVNGKKASAGYDFTTSRATISFVRAINVSDSEAEWTTTDTKGVVTTKADHAYYTLKDDEGNAVTNRALAKNTAWKTNAVRVDQNGNKQYRVGGSEWIDANDVTFSDKATDNNNGEGAYTDVKALNGKVVTAGPSGFVYPLFDDNGKQVTNRAVAGDTAWYTDKSAVNAEGTTVYHVATGEWLQGNNVTYSAY</sequence>
<dbReference type="Proteomes" id="UP000061546">
    <property type="component" value="Chromosome"/>
</dbReference>
<feature type="chain" id="PRO_5005480237" description="Surface layer protein A domain-containing protein" evidence="1">
    <location>
        <begin position="30"/>
        <end position="493"/>
    </location>
</feature>
<dbReference type="EMBL" id="CP012559">
    <property type="protein sequence ID" value="ALB29613.1"/>
    <property type="molecule type" value="Genomic_DNA"/>
</dbReference>
<keyword evidence="3" id="KW-1185">Reference proteome</keyword>
<protein>
    <recommendedName>
        <fullName evidence="4">Surface layer protein A domain-containing protein</fullName>
    </recommendedName>
</protein>
<reference evidence="2 3" key="1">
    <citation type="submission" date="2015-08" db="EMBL/GenBank/DDBJ databases">
        <title>Genomic sequence of Lactobacillus heilongjiangensis DSM 28069, isolated from Chinese traditional pickle.</title>
        <authorList>
            <person name="Jiang X."/>
            <person name="Zheng B."/>
            <person name="Cheng H."/>
        </authorList>
    </citation>
    <scope>NUCLEOTIDE SEQUENCE [LARGE SCALE GENOMIC DNA]</scope>
    <source>
        <strain evidence="2 3">DSM 28069</strain>
    </source>
</reference>
<proteinExistence type="predicted"/>
<name>A0A0K2LEK7_9LACO</name>
<dbReference type="OrthoDB" id="2294419at2"/>
<accession>A0A0K2LEK7</accession>
<evidence type="ECO:0000313" key="2">
    <source>
        <dbReference type="EMBL" id="ALB29613.1"/>
    </source>
</evidence>
<dbReference type="KEGG" id="lhi:JP39_09750"/>